<reference evidence="1" key="1">
    <citation type="submission" date="2017-08" db="EMBL/GenBank/DDBJ databases">
        <title>Real-time genomic and epidemiological investigation of a multi-institutional outbreak of KPC-producing Enterobacteriaceae reveals complex transmission dynamics and informs management responses.</title>
        <authorList>
            <person name="Kwong J.C."/>
            <person name="Lane C."/>
            <person name="Romanes F."/>
            <person name="Goncalves da Silva A."/>
            <person name="Easton M."/>
            <person name="Cronin K."/>
            <person name="Waters M.J."/>
            <person name="Tomita T."/>
            <person name="Stevens K."/>
            <person name="Schultz M.B."/>
            <person name="Baines S.L."/>
            <person name="Sherry N.L."/>
            <person name="Carter G."/>
            <person name="Mu A."/>
            <person name="Sait M."/>
            <person name="Ballard S.A."/>
            <person name="Seemann T."/>
            <person name="Stinear T.P."/>
            <person name="Howden B.P."/>
        </authorList>
    </citation>
    <scope>NUCLEOTIDE SEQUENCE</scope>
    <source>
        <strain evidence="1">AUSMDU00008141</strain>
    </source>
</reference>
<organism evidence="1 2">
    <name type="scientific">Citrobacter farmeri</name>
    <dbReference type="NCBI Taxonomy" id="67824"/>
    <lineage>
        <taxon>Bacteria</taxon>
        <taxon>Pseudomonadati</taxon>
        <taxon>Pseudomonadota</taxon>
        <taxon>Gammaproteobacteria</taxon>
        <taxon>Enterobacterales</taxon>
        <taxon>Enterobacteriaceae</taxon>
        <taxon>Citrobacter</taxon>
    </lineage>
</organism>
<dbReference type="EMBL" id="CP022695">
    <property type="protein sequence ID" value="AST78852.1"/>
    <property type="molecule type" value="Genomic_DNA"/>
</dbReference>
<protein>
    <submittedName>
        <fullName evidence="1">Uncharacterized protein</fullName>
    </submittedName>
</protein>
<gene>
    <name evidence="1" type="ORF">CI104_07010</name>
</gene>
<evidence type="ECO:0000313" key="1">
    <source>
        <dbReference type="EMBL" id="AST78852.1"/>
    </source>
</evidence>
<keyword evidence="2" id="KW-1185">Reference proteome</keyword>
<name>A0ACA8D3R1_9ENTR</name>
<dbReference type="Proteomes" id="UP000215286">
    <property type="component" value="Chromosome"/>
</dbReference>
<evidence type="ECO:0000313" key="2">
    <source>
        <dbReference type="Proteomes" id="UP000215286"/>
    </source>
</evidence>
<sequence>MAELKQALGKSQTETAALKSALTDSQNQRAVQNKQITDLRASLSDNDKSLADARKTLAENKTQQDDAQKKLQEVTAKLDAQNKQISTLTATKTGAATPAPASEEQLRAYALGTLWGQEVRGAMANVQSDGFPLELTQVISGVSDSIKGQLKVPESKILAELDIMNKKAMELQKSASTKANQSNKFISTFSSKPGTKRADMGYYYRIIQKGQGKIAATDVVAIAVKESLSSGKVIKDMMKSGKVLALPLANFPPLFNSAIGKMNKGGKLIMAVPPELAYGAQGRPPEIPPSSTMVYEITVVDVQPAAGK</sequence>
<accession>A0ACA8D3R1</accession>
<proteinExistence type="predicted"/>